<comment type="caution">
    <text evidence="2">The sequence shown here is derived from an EMBL/GenBank/DDBJ whole genome shotgun (WGS) entry which is preliminary data.</text>
</comment>
<evidence type="ECO:0000313" key="2">
    <source>
        <dbReference type="EMBL" id="OGZ29736.1"/>
    </source>
</evidence>
<feature type="transmembrane region" description="Helical" evidence="1">
    <location>
        <begin position="6"/>
        <end position="26"/>
    </location>
</feature>
<reference evidence="2 3" key="1">
    <citation type="journal article" date="2016" name="Nat. Commun.">
        <title>Thousands of microbial genomes shed light on interconnected biogeochemical processes in an aquifer system.</title>
        <authorList>
            <person name="Anantharaman K."/>
            <person name="Brown C.T."/>
            <person name="Hug L.A."/>
            <person name="Sharon I."/>
            <person name="Castelle C.J."/>
            <person name="Probst A.J."/>
            <person name="Thomas B.C."/>
            <person name="Singh A."/>
            <person name="Wilkins M.J."/>
            <person name="Karaoz U."/>
            <person name="Brodie E.L."/>
            <person name="Williams K.H."/>
            <person name="Hubbard S.S."/>
            <person name="Banfield J.F."/>
        </authorList>
    </citation>
    <scope>NUCLEOTIDE SEQUENCE [LARGE SCALE GENOMIC DNA]</scope>
</reference>
<name>A0A1G2EVA3_9BACT</name>
<sequence>MDIEKIQKIALTILGFAVGFGAFFLYRQSVLRSEIDATPIDGVVVADAKYSGELIKESLVSEKRDISGIIRNAEGNTLVVEAEMVDLDKIDAQNYFSIEGSLKVRKSFEVAIDNETEISFMGGRSAAKEDLKTGMHVGVVAEESVYEATRLTADQIIISVFENEE</sequence>
<keyword evidence="1" id="KW-1133">Transmembrane helix</keyword>
<dbReference type="Proteomes" id="UP000177486">
    <property type="component" value="Unassembled WGS sequence"/>
</dbReference>
<dbReference type="AlphaFoldDB" id="A0A1G2EVA3"/>
<keyword evidence="1" id="KW-0472">Membrane</keyword>
<dbReference type="EMBL" id="MHMQ01000032">
    <property type="protein sequence ID" value="OGZ29736.1"/>
    <property type="molecule type" value="Genomic_DNA"/>
</dbReference>
<accession>A0A1G2EVA3</accession>
<protein>
    <submittedName>
        <fullName evidence="2">Uncharacterized protein</fullName>
    </submittedName>
</protein>
<evidence type="ECO:0000313" key="3">
    <source>
        <dbReference type="Proteomes" id="UP000177486"/>
    </source>
</evidence>
<organism evidence="2 3">
    <name type="scientific">Candidatus Niyogibacteria bacterium RIFCSPLOWO2_01_FULL_45_48</name>
    <dbReference type="NCBI Taxonomy" id="1801724"/>
    <lineage>
        <taxon>Bacteria</taxon>
        <taxon>Candidatus Niyogiibacteriota</taxon>
    </lineage>
</organism>
<gene>
    <name evidence="2" type="ORF">A2931_00335</name>
</gene>
<keyword evidence="1" id="KW-0812">Transmembrane</keyword>
<evidence type="ECO:0000256" key="1">
    <source>
        <dbReference type="SAM" id="Phobius"/>
    </source>
</evidence>
<proteinExistence type="predicted"/>